<name>A0ABQ9NES2_9PEZI</name>
<keyword evidence="3" id="KW-1185">Reference proteome</keyword>
<gene>
    <name evidence="2" type="ORF">H2201_009402</name>
</gene>
<dbReference type="Proteomes" id="UP001172684">
    <property type="component" value="Unassembled WGS sequence"/>
</dbReference>
<proteinExistence type="predicted"/>
<organism evidence="2 3">
    <name type="scientific">Coniosporium apollinis</name>
    <dbReference type="NCBI Taxonomy" id="61459"/>
    <lineage>
        <taxon>Eukaryota</taxon>
        <taxon>Fungi</taxon>
        <taxon>Dikarya</taxon>
        <taxon>Ascomycota</taxon>
        <taxon>Pezizomycotina</taxon>
        <taxon>Dothideomycetes</taxon>
        <taxon>Dothideomycetes incertae sedis</taxon>
        <taxon>Coniosporium</taxon>
    </lineage>
</organism>
<feature type="compositionally biased region" description="Basic and acidic residues" evidence="1">
    <location>
        <begin position="1"/>
        <end position="12"/>
    </location>
</feature>
<evidence type="ECO:0000313" key="2">
    <source>
        <dbReference type="EMBL" id="KAJ9625231.1"/>
    </source>
</evidence>
<reference evidence="2" key="1">
    <citation type="submission" date="2022-10" db="EMBL/GenBank/DDBJ databases">
        <title>Culturing micro-colonial fungi from biological soil crusts in the Mojave desert and describing Neophaeococcomyces mojavensis, and introducing the new genera and species Taxawa tesnikishii.</title>
        <authorList>
            <person name="Kurbessoian T."/>
            <person name="Stajich J.E."/>
        </authorList>
    </citation>
    <scope>NUCLEOTIDE SEQUENCE</scope>
    <source>
        <strain evidence="2">TK_1</strain>
    </source>
</reference>
<feature type="region of interest" description="Disordered" evidence="1">
    <location>
        <begin position="40"/>
        <end position="77"/>
    </location>
</feature>
<comment type="caution">
    <text evidence="2">The sequence shown here is derived from an EMBL/GenBank/DDBJ whole genome shotgun (WGS) entry which is preliminary data.</text>
</comment>
<feature type="non-terminal residue" evidence="2">
    <location>
        <position position="77"/>
    </location>
</feature>
<protein>
    <submittedName>
        <fullName evidence="2">Uncharacterized protein</fullName>
    </submittedName>
</protein>
<evidence type="ECO:0000256" key="1">
    <source>
        <dbReference type="SAM" id="MobiDB-lite"/>
    </source>
</evidence>
<feature type="non-terminal residue" evidence="2">
    <location>
        <position position="1"/>
    </location>
</feature>
<feature type="region of interest" description="Disordered" evidence="1">
    <location>
        <begin position="1"/>
        <end position="25"/>
    </location>
</feature>
<evidence type="ECO:0000313" key="3">
    <source>
        <dbReference type="Proteomes" id="UP001172684"/>
    </source>
</evidence>
<sequence>QGFRQRRAEAVRRGRPARTRRPDDAHRVCQLRRRTGRAARPVRLRADEGGLRRPWRDRVRIGDEPDRHGQRRQGRGH</sequence>
<feature type="compositionally biased region" description="Basic and acidic residues" evidence="1">
    <location>
        <begin position="44"/>
        <end position="68"/>
    </location>
</feature>
<dbReference type="EMBL" id="JAPDRL010001456">
    <property type="protein sequence ID" value="KAJ9625231.1"/>
    <property type="molecule type" value="Genomic_DNA"/>
</dbReference>
<accession>A0ABQ9NES2</accession>